<keyword evidence="1" id="KW-0472">Membrane</keyword>
<proteinExistence type="predicted"/>
<dbReference type="AlphaFoldDB" id="A0AAV4EQ53"/>
<keyword evidence="1" id="KW-0812">Transmembrane</keyword>
<reference evidence="2 3" key="1">
    <citation type="journal article" date="2021" name="Elife">
        <title>Chloroplast acquisition without the gene transfer in kleptoplastic sea slugs, Plakobranchus ocellatus.</title>
        <authorList>
            <person name="Maeda T."/>
            <person name="Takahashi S."/>
            <person name="Yoshida T."/>
            <person name="Shimamura S."/>
            <person name="Takaki Y."/>
            <person name="Nagai Y."/>
            <person name="Toyoda A."/>
            <person name="Suzuki Y."/>
            <person name="Arimoto A."/>
            <person name="Ishii H."/>
            <person name="Satoh N."/>
            <person name="Nishiyama T."/>
            <person name="Hasebe M."/>
            <person name="Maruyama T."/>
            <person name="Minagawa J."/>
            <person name="Obokata J."/>
            <person name="Shigenobu S."/>
        </authorList>
    </citation>
    <scope>NUCLEOTIDE SEQUENCE [LARGE SCALE GENOMIC DNA]</scope>
</reference>
<dbReference type="EMBL" id="BMAT01003799">
    <property type="protein sequence ID" value="GFR62583.1"/>
    <property type="molecule type" value="Genomic_DNA"/>
</dbReference>
<evidence type="ECO:0000313" key="2">
    <source>
        <dbReference type="EMBL" id="GFR62583.1"/>
    </source>
</evidence>
<feature type="transmembrane region" description="Helical" evidence="1">
    <location>
        <begin position="16"/>
        <end position="33"/>
    </location>
</feature>
<organism evidence="2 3">
    <name type="scientific">Elysia marginata</name>
    <dbReference type="NCBI Taxonomy" id="1093978"/>
    <lineage>
        <taxon>Eukaryota</taxon>
        <taxon>Metazoa</taxon>
        <taxon>Spiralia</taxon>
        <taxon>Lophotrochozoa</taxon>
        <taxon>Mollusca</taxon>
        <taxon>Gastropoda</taxon>
        <taxon>Heterobranchia</taxon>
        <taxon>Euthyneura</taxon>
        <taxon>Panpulmonata</taxon>
        <taxon>Sacoglossa</taxon>
        <taxon>Placobranchoidea</taxon>
        <taxon>Plakobranchidae</taxon>
        <taxon>Elysia</taxon>
    </lineage>
</organism>
<gene>
    <name evidence="2" type="ORF">ElyMa_001875500</name>
</gene>
<protein>
    <submittedName>
        <fullName evidence="2">Uncharacterized protein</fullName>
    </submittedName>
</protein>
<accession>A0AAV4EQ53</accession>
<comment type="caution">
    <text evidence="2">The sequence shown here is derived from an EMBL/GenBank/DDBJ whole genome shotgun (WGS) entry which is preliminary data.</text>
</comment>
<evidence type="ECO:0000256" key="1">
    <source>
        <dbReference type="SAM" id="Phobius"/>
    </source>
</evidence>
<dbReference type="Proteomes" id="UP000762676">
    <property type="component" value="Unassembled WGS sequence"/>
</dbReference>
<name>A0AAV4EQ53_9GAST</name>
<sequence length="383" mass="43226">MLLLQTTIVGYRMAKFPFMVVIAALQTVVVYGFRWMSGERRHGAIIGWRLGNEKSRVRVGPGSSNYRYKSVRTFTVKEEDCYQFNCTDGNGDYGEVLFVWDTGLGLFSLADPSVAYLRGIPRTAAISCVTYAFVIVPGDSVVRKPEGRYGETFVAPPRGLCFTRPRRTEAEKNVLFLVADRKRESPPDPKFLDMSLCLKHPQPLVNARSATCGGTATCSMPVAAFMWHNYTRSGPERSCCQGLKKIQVLGCLRNNWTFSNLHYLDYGTITYPAINGTNEFYAQIGCGDETSAFKFIKPYLPGPVHPFGNGRSGQLRHRQNVRLGVRQAHANRQIHQVDAAARVDQGRRLQRGFQSPVRARLRRVLRVVAQNHVLFFQRPCRFD</sequence>
<evidence type="ECO:0000313" key="3">
    <source>
        <dbReference type="Proteomes" id="UP000762676"/>
    </source>
</evidence>
<keyword evidence="3" id="KW-1185">Reference proteome</keyword>
<keyword evidence="1" id="KW-1133">Transmembrane helix</keyword>